<gene>
    <name evidence="2" type="ORF">CSW64_07850</name>
</gene>
<feature type="compositionally biased region" description="Basic and acidic residues" evidence="1">
    <location>
        <begin position="35"/>
        <end position="49"/>
    </location>
</feature>
<dbReference type="RefSeq" id="WP_099621590.1">
    <property type="nucleotide sequence ID" value="NZ_CP024201.1"/>
</dbReference>
<reference evidence="2 3" key="1">
    <citation type="submission" date="2017-10" db="EMBL/GenBank/DDBJ databases">
        <title>Genome sequence of Caulobacter mirabilis FWC38.</title>
        <authorList>
            <person name="Fiebig A."/>
            <person name="Crosson S."/>
        </authorList>
    </citation>
    <scope>NUCLEOTIDE SEQUENCE [LARGE SCALE GENOMIC DNA]</scope>
    <source>
        <strain evidence="2 3">FWC 38</strain>
    </source>
</reference>
<dbReference type="KEGG" id="cmb:CSW64_07850"/>
<sequence length="72" mass="7791">MRAILLAALIFLGGCGGPKLSDRQRDEVSDIASAEAHDAMSDSSKVSELEGRIDDLEARLEELESREPAQGY</sequence>
<protein>
    <submittedName>
        <fullName evidence="2">Uncharacterized protein</fullName>
    </submittedName>
</protein>
<dbReference type="Proteomes" id="UP000228945">
    <property type="component" value="Chromosome"/>
</dbReference>
<dbReference type="AlphaFoldDB" id="A0A2D2AWG3"/>
<feature type="region of interest" description="Disordered" evidence="1">
    <location>
        <begin position="21"/>
        <end position="49"/>
    </location>
</feature>
<dbReference type="EMBL" id="CP024201">
    <property type="protein sequence ID" value="ATQ42333.1"/>
    <property type="molecule type" value="Genomic_DNA"/>
</dbReference>
<evidence type="ECO:0000313" key="3">
    <source>
        <dbReference type="Proteomes" id="UP000228945"/>
    </source>
</evidence>
<name>A0A2D2AWG3_9CAUL</name>
<proteinExistence type="predicted"/>
<accession>A0A2D2AWG3</accession>
<keyword evidence="3" id="KW-1185">Reference proteome</keyword>
<evidence type="ECO:0000256" key="1">
    <source>
        <dbReference type="SAM" id="MobiDB-lite"/>
    </source>
</evidence>
<dbReference type="PROSITE" id="PS51257">
    <property type="entry name" value="PROKAR_LIPOPROTEIN"/>
    <property type="match status" value="1"/>
</dbReference>
<organism evidence="2 3">
    <name type="scientific">Caulobacter mirabilis</name>
    <dbReference type="NCBI Taxonomy" id="69666"/>
    <lineage>
        <taxon>Bacteria</taxon>
        <taxon>Pseudomonadati</taxon>
        <taxon>Pseudomonadota</taxon>
        <taxon>Alphaproteobacteria</taxon>
        <taxon>Caulobacterales</taxon>
        <taxon>Caulobacteraceae</taxon>
        <taxon>Caulobacter</taxon>
    </lineage>
</organism>
<evidence type="ECO:0000313" key="2">
    <source>
        <dbReference type="EMBL" id="ATQ42333.1"/>
    </source>
</evidence>